<dbReference type="RefSeq" id="WP_006798718.1">
    <property type="nucleotide sequence ID" value="NZ_GL891980.1"/>
</dbReference>
<feature type="transmembrane region" description="Helical" evidence="1">
    <location>
        <begin position="176"/>
        <end position="209"/>
    </location>
</feature>
<feature type="transmembrane region" description="Helical" evidence="1">
    <location>
        <begin position="221"/>
        <end position="241"/>
    </location>
</feature>
<feature type="transmembrane region" description="Helical" evidence="1">
    <location>
        <begin position="56"/>
        <end position="73"/>
    </location>
</feature>
<feature type="transmembrane region" description="Helical" evidence="1">
    <location>
        <begin position="150"/>
        <end position="169"/>
    </location>
</feature>
<accession>F5IUQ3</accession>
<keyword evidence="1" id="KW-1133">Transmembrane helix</keyword>
<sequence length="390" mass="45548">MKKVLLFILIICSVEFWGFFLVPKPLMYLGYIFSWMIMGYCLLFSYSKKDIYFKNCVILFLIGIFTNILSAYINHGQSFWMTFLAFKNYTFILLYFYLSKNEVSEKYVERLIIFFAIVFSIFYLIQMSVYPLEIFETKIYEDRGTLRIRLLGNGFLGLAILMQVNQFFIKKRLINLVMALAFFCVLILGGFRLLPLTILFCSGLIFFRINKFSLKSIMKISAIGIFLIIVLVQIPFIYNILEEMILRSESDIDRGQDSIRFIQFSYFFYEFTPNIGAYILGNGLPNGDSTYGQEHMLIQEQSNLFWMDLGLLGLWIVAGGVIVIAILWYSVKAIFTSVPKEKFYLVMYFLYLVMVSFTSAEIFRIGLFGVQAIVLYLIDKSRVKSLEINR</sequence>
<reference evidence="2 3" key="1">
    <citation type="submission" date="2011-04" db="EMBL/GenBank/DDBJ databases">
        <title>The Genome Sequence of Dysgonomonas gadei ATCC BAA-286.</title>
        <authorList>
            <consortium name="The Broad Institute Genome Sequencing Platform"/>
            <person name="Earl A."/>
            <person name="Ward D."/>
            <person name="Feldgarden M."/>
            <person name="Gevers D."/>
            <person name="Pudlo N."/>
            <person name="Martens E."/>
            <person name="Allen-Vercoe E."/>
            <person name="Young S.K."/>
            <person name="Zeng Q."/>
            <person name="Gargeya S."/>
            <person name="Fitzgerald M."/>
            <person name="Haas B."/>
            <person name="Abouelleil A."/>
            <person name="Alvarado L."/>
            <person name="Arachchi H.M."/>
            <person name="Berlin A."/>
            <person name="Brown A."/>
            <person name="Chapman S.B."/>
            <person name="Chen Z."/>
            <person name="Dunbar C."/>
            <person name="Freedman E."/>
            <person name="Gearin G."/>
            <person name="Gellesch M."/>
            <person name="Goldberg J."/>
            <person name="Griggs A."/>
            <person name="Gujja S."/>
            <person name="Heiman D."/>
            <person name="Howarth C."/>
            <person name="Larson L."/>
            <person name="Lui A."/>
            <person name="MacDonald P.J.P."/>
            <person name="Mehta T."/>
            <person name="Montmayeur A."/>
            <person name="Murphy C."/>
            <person name="Neiman D."/>
            <person name="Pearson M."/>
            <person name="Priest M."/>
            <person name="Roberts A."/>
            <person name="Saif S."/>
            <person name="Shea T."/>
            <person name="Shenoy N."/>
            <person name="Sisk P."/>
            <person name="Stolte C."/>
            <person name="Sykes S."/>
            <person name="Yandava C."/>
            <person name="Wortman J."/>
            <person name="Nusbaum C."/>
            <person name="Birren B."/>
        </authorList>
    </citation>
    <scope>NUCLEOTIDE SEQUENCE [LARGE SCALE GENOMIC DNA]</scope>
    <source>
        <strain evidence="2 3">ATCC BAA-286</strain>
    </source>
</reference>
<feature type="transmembrane region" description="Helical" evidence="1">
    <location>
        <begin position="26"/>
        <end position="44"/>
    </location>
</feature>
<dbReference type="eggNOG" id="ENOG502ZJY6">
    <property type="taxonomic scope" value="Bacteria"/>
</dbReference>
<protein>
    <recommendedName>
        <fullName evidence="4">O-antigen polymerase</fullName>
    </recommendedName>
</protein>
<keyword evidence="1" id="KW-0472">Membrane</keyword>
<dbReference type="HOGENOM" id="CLU_707386_0_0_10"/>
<evidence type="ECO:0000313" key="2">
    <source>
        <dbReference type="EMBL" id="EGK02953.1"/>
    </source>
</evidence>
<proteinExistence type="predicted"/>
<dbReference type="EMBL" id="ADLV01000015">
    <property type="protein sequence ID" value="EGK02953.1"/>
    <property type="molecule type" value="Genomic_DNA"/>
</dbReference>
<evidence type="ECO:0000256" key="1">
    <source>
        <dbReference type="SAM" id="Phobius"/>
    </source>
</evidence>
<dbReference type="Proteomes" id="UP000004913">
    <property type="component" value="Unassembled WGS sequence"/>
</dbReference>
<keyword evidence="3" id="KW-1185">Reference proteome</keyword>
<comment type="caution">
    <text evidence="2">The sequence shown here is derived from an EMBL/GenBank/DDBJ whole genome shotgun (WGS) entry which is preliminary data.</text>
</comment>
<dbReference type="OrthoDB" id="951200at2"/>
<feature type="transmembrane region" description="Helical" evidence="1">
    <location>
        <begin position="304"/>
        <end position="329"/>
    </location>
</feature>
<dbReference type="AlphaFoldDB" id="F5IUQ3"/>
<organism evidence="2 3">
    <name type="scientific">Dysgonomonas gadei ATCC BAA-286</name>
    <dbReference type="NCBI Taxonomy" id="742766"/>
    <lineage>
        <taxon>Bacteria</taxon>
        <taxon>Pseudomonadati</taxon>
        <taxon>Bacteroidota</taxon>
        <taxon>Bacteroidia</taxon>
        <taxon>Bacteroidales</taxon>
        <taxon>Dysgonomonadaceae</taxon>
        <taxon>Dysgonomonas</taxon>
    </lineage>
</organism>
<dbReference type="STRING" id="742766.HMPREF9455_01203"/>
<evidence type="ECO:0000313" key="3">
    <source>
        <dbReference type="Proteomes" id="UP000004913"/>
    </source>
</evidence>
<gene>
    <name evidence="2" type="ORF">HMPREF9455_01203</name>
</gene>
<feature type="transmembrane region" description="Helical" evidence="1">
    <location>
        <begin position="349"/>
        <end position="378"/>
    </location>
</feature>
<keyword evidence="1" id="KW-0812">Transmembrane</keyword>
<name>F5IUQ3_9BACT</name>
<feature type="transmembrane region" description="Helical" evidence="1">
    <location>
        <begin position="79"/>
        <end position="98"/>
    </location>
</feature>
<feature type="transmembrane region" description="Helical" evidence="1">
    <location>
        <begin position="110"/>
        <end position="130"/>
    </location>
</feature>
<evidence type="ECO:0008006" key="4">
    <source>
        <dbReference type="Google" id="ProtNLM"/>
    </source>
</evidence>